<reference evidence="3 4" key="1">
    <citation type="submission" date="2016-11" db="EMBL/GenBank/DDBJ databases">
        <authorList>
            <person name="Jaros S."/>
            <person name="Januszkiewicz K."/>
            <person name="Wedrychowicz H."/>
        </authorList>
    </citation>
    <scope>NUCLEOTIDE SEQUENCE [LARGE SCALE GENOMIC DNA]</scope>
    <source>
        <strain evidence="3 4">LMG 20594</strain>
    </source>
</reference>
<protein>
    <submittedName>
        <fullName evidence="3">Poly-gamma-glutamate synthesis protein (Capsule biosynthesis protein)</fullName>
    </submittedName>
</protein>
<evidence type="ECO:0000313" key="3">
    <source>
        <dbReference type="EMBL" id="SHK51341.1"/>
    </source>
</evidence>
<dbReference type="SUPFAM" id="SSF56300">
    <property type="entry name" value="Metallo-dependent phosphatases"/>
    <property type="match status" value="1"/>
</dbReference>
<sequence>MTKLPSLLIAGDCGPVHGPADGFPIEGYTELVRPALESADFRFINCMRAYSARGVKTEHAPQVCQPVEMAQIFTSGLFDAVTMANNHSLDAGAEAMLDTRALMTGRGVLVTGAGRNRAEARQPAIVEKNGIKVGYLGYTSVAARGTDAGPNKPGVMNIGIKTCYETRGPHESVRIRTEPDPRDLEMLLEDLTALRRHVDIAVLAFHAGVIRLPRIIPDYHVAVAHAAIDAGADLVVGHSPHIPKAIEVYKGKTIFYSLGVFAMTKPFAAPSWREEPAWAHGAVRNHTDLDPDYPLMPYGKACTLSLLAKAQVSGEGIVRTSFLPMAIDRQYRPEVLRADDRRFNEVLSYMEWVSQDMPHRFSVEGDEVIVSA</sequence>
<dbReference type="Proteomes" id="UP000184395">
    <property type="component" value="Unassembled WGS sequence"/>
</dbReference>
<evidence type="ECO:0000259" key="2">
    <source>
        <dbReference type="SMART" id="SM00854"/>
    </source>
</evidence>
<accession>A0A1M6T326</accession>
<feature type="domain" description="Capsule synthesis protein CapA" evidence="2">
    <location>
        <begin position="6"/>
        <end position="265"/>
    </location>
</feature>
<dbReference type="EMBL" id="FRAB01000025">
    <property type="protein sequence ID" value="SHK51341.1"/>
    <property type="molecule type" value="Genomic_DNA"/>
</dbReference>
<comment type="similarity">
    <text evidence="1">Belongs to the CapA family.</text>
</comment>
<dbReference type="PANTHER" id="PTHR33393">
    <property type="entry name" value="POLYGLUTAMINE SYNTHESIS ACCESSORY PROTEIN RV0574C-RELATED"/>
    <property type="match status" value="1"/>
</dbReference>
<evidence type="ECO:0000313" key="4">
    <source>
        <dbReference type="Proteomes" id="UP000184395"/>
    </source>
</evidence>
<name>A0A1M6T326_9BURK</name>
<dbReference type="AlphaFoldDB" id="A0A1M6T326"/>
<dbReference type="InterPro" id="IPR019079">
    <property type="entry name" value="Capsule_synth_CapA"/>
</dbReference>
<dbReference type="Pfam" id="PF09587">
    <property type="entry name" value="PGA_cap"/>
    <property type="match status" value="1"/>
</dbReference>
<dbReference type="OrthoDB" id="5405713at2"/>
<evidence type="ECO:0000256" key="1">
    <source>
        <dbReference type="ARBA" id="ARBA00005662"/>
    </source>
</evidence>
<dbReference type="InterPro" id="IPR052169">
    <property type="entry name" value="CW_Biosynth-Accessory"/>
</dbReference>
<dbReference type="RefSeq" id="WP_073430597.1">
    <property type="nucleotide sequence ID" value="NZ_CADFGY010000027.1"/>
</dbReference>
<organism evidence="3 4">
    <name type="scientific">Paraburkholderia terricola</name>
    <dbReference type="NCBI Taxonomy" id="169427"/>
    <lineage>
        <taxon>Bacteria</taxon>
        <taxon>Pseudomonadati</taxon>
        <taxon>Pseudomonadota</taxon>
        <taxon>Betaproteobacteria</taxon>
        <taxon>Burkholderiales</taxon>
        <taxon>Burkholderiaceae</taxon>
        <taxon>Paraburkholderia</taxon>
    </lineage>
</organism>
<dbReference type="InterPro" id="IPR029052">
    <property type="entry name" value="Metallo-depent_PP-like"/>
</dbReference>
<dbReference type="SMART" id="SM00854">
    <property type="entry name" value="PGA_cap"/>
    <property type="match status" value="1"/>
</dbReference>
<proteinExistence type="inferred from homology"/>
<dbReference type="PANTHER" id="PTHR33393:SF13">
    <property type="entry name" value="PGA BIOSYNTHESIS PROTEIN CAPA"/>
    <property type="match status" value="1"/>
</dbReference>
<dbReference type="Gene3D" id="3.60.21.10">
    <property type="match status" value="1"/>
</dbReference>
<gene>
    <name evidence="3" type="ORF">SAMN05192548_102539</name>
</gene>
<dbReference type="CDD" id="cd07381">
    <property type="entry name" value="MPP_CapA"/>
    <property type="match status" value="1"/>
</dbReference>
<dbReference type="STRING" id="169427.SAMN05192548_102539"/>